<keyword evidence="2" id="KW-1133">Transmembrane helix</keyword>
<comment type="caution">
    <text evidence="4">The sequence shown here is derived from an EMBL/GenBank/DDBJ whole genome shotgun (WGS) entry which is preliminary data.</text>
</comment>
<dbReference type="AlphaFoldDB" id="A0A7C1B020"/>
<evidence type="ECO:0000313" key="4">
    <source>
        <dbReference type="EMBL" id="HDL89540.1"/>
    </source>
</evidence>
<accession>A0A7C1B020</accession>
<dbReference type="EMBL" id="DQZW01000067">
    <property type="protein sequence ID" value="HDL89540.1"/>
    <property type="molecule type" value="Genomic_DNA"/>
</dbReference>
<gene>
    <name evidence="4" type="ORF">ENG14_01385</name>
</gene>
<feature type="compositionally biased region" description="Polar residues" evidence="1">
    <location>
        <begin position="201"/>
        <end position="212"/>
    </location>
</feature>
<dbReference type="PROSITE" id="PS50943">
    <property type="entry name" value="HTH_CROC1"/>
    <property type="match status" value="1"/>
</dbReference>
<dbReference type="Proteomes" id="UP000886355">
    <property type="component" value="Unassembled WGS sequence"/>
</dbReference>
<proteinExistence type="predicted"/>
<reference evidence="4" key="1">
    <citation type="journal article" date="2020" name="mSystems">
        <title>Genome- and Community-Level Interaction Insights into Carbon Utilization and Element Cycling Functions of Hydrothermarchaeota in Hydrothermal Sediment.</title>
        <authorList>
            <person name="Zhou Z."/>
            <person name="Liu Y."/>
            <person name="Xu W."/>
            <person name="Pan J."/>
            <person name="Luo Z.H."/>
            <person name="Li M."/>
        </authorList>
    </citation>
    <scope>NUCLEOTIDE SEQUENCE [LARGE SCALE GENOMIC DNA]</scope>
    <source>
        <strain evidence="4">HyVt-19</strain>
    </source>
</reference>
<dbReference type="InterPro" id="IPR025194">
    <property type="entry name" value="RodZ-like_C"/>
</dbReference>
<dbReference type="InterPro" id="IPR010982">
    <property type="entry name" value="Lambda_DNA-bd_dom_sf"/>
</dbReference>
<evidence type="ECO:0000259" key="3">
    <source>
        <dbReference type="PROSITE" id="PS50943"/>
    </source>
</evidence>
<dbReference type="Gene3D" id="1.10.260.40">
    <property type="entry name" value="lambda repressor-like DNA-binding domains"/>
    <property type="match status" value="1"/>
</dbReference>
<keyword evidence="2" id="KW-0472">Membrane</keyword>
<keyword evidence="2" id="KW-0812">Transmembrane</keyword>
<organism evidence="4">
    <name type="scientific">Thermodesulforhabdus norvegica</name>
    <dbReference type="NCBI Taxonomy" id="39841"/>
    <lineage>
        <taxon>Bacteria</taxon>
        <taxon>Pseudomonadati</taxon>
        <taxon>Thermodesulfobacteriota</taxon>
        <taxon>Syntrophobacteria</taxon>
        <taxon>Syntrophobacterales</taxon>
        <taxon>Thermodesulforhabdaceae</taxon>
        <taxon>Thermodesulforhabdus</taxon>
    </lineage>
</organism>
<dbReference type="InterPro" id="IPR001387">
    <property type="entry name" value="Cro/C1-type_HTH"/>
</dbReference>
<dbReference type="PANTHER" id="PTHR34475:SF1">
    <property type="entry name" value="CYTOSKELETON PROTEIN RODZ"/>
    <property type="match status" value="1"/>
</dbReference>
<dbReference type="Pfam" id="PF13464">
    <property type="entry name" value="RodZ_C"/>
    <property type="match status" value="1"/>
</dbReference>
<dbReference type="PANTHER" id="PTHR34475">
    <property type="match status" value="1"/>
</dbReference>
<evidence type="ECO:0000256" key="2">
    <source>
        <dbReference type="SAM" id="Phobius"/>
    </source>
</evidence>
<protein>
    <submittedName>
        <fullName evidence="4">DUF4115 domain-containing protein</fullName>
    </submittedName>
</protein>
<name>A0A7C1B020_9BACT</name>
<dbReference type="GO" id="GO:0003677">
    <property type="term" value="F:DNA binding"/>
    <property type="evidence" value="ECO:0007669"/>
    <property type="project" value="InterPro"/>
</dbReference>
<dbReference type="SMART" id="SM00530">
    <property type="entry name" value="HTH_XRE"/>
    <property type="match status" value="1"/>
</dbReference>
<evidence type="ECO:0000256" key="1">
    <source>
        <dbReference type="SAM" id="MobiDB-lite"/>
    </source>
</evidence>
<dbReference type="InterPro" id="IPR050400">
    <property type="entry name" value="Bact_Cytoskel_RodZ"/>
</dbReference>
<dbReference type="SUPFAM" id="SSF47413">
    <property type="entry name" value="lambda repressor-like DNA-binding domains"/>
    <property type="match status" value="1"/>
</dbReference>
<feature type="domain" description="HTH cro/C1-type" evidence="3">
    <location>
        <begin position="34"/>
        <end position="65"/>
    </location>
</feature>
<feature type="transmembrane region" description="Helical" evidence="2">
    <location>
        <begin position="128"/>
        <end position="149"/>
    </location>
</feature>
<dbReference type="CDD" id="cd00093">
    <property type="entry name" value="HTH_XRE"/>
    <property type="match status" value="1"/>
</dbReference>
<dbReference type="Pfam" id="PF13413">
    <property type="entry name" value="HTH_25"/>
    <property type="match status" value="1"/>
</dbReference>
<sequence>MVKRLDETLLHQGFPLGMTDLGMKNTPKDIGNLLKDLREKQGLSLEELSRATNISQDMLNALESGCWERFGTRFLVKSFVKSYCRALNTSCSNLLKVIDEIAETYRCDEHYRAIFARQRPGKRNIAKILFYTVIICICLALAIGSVYTYRLKSKKRQPPPDLVSQPEVKIPENIVLQKKPTQTIALAPPERKLSTVRGPHNTLSESGPTTIPMNLPEAGSKTLRPKHHDLVIKAIEKAWVKVWPDNNQPISKLLKRGEELKVTVEKSAKIITGNAGGTQLVWDGTVLPPPGKRGQVVRLTLPMKTEKKPVP</sequence>
<feature type="region of interest" description="Disordered" evidence="1">
    <location>
        <begin position="193"/>
        <end position="212"/>
    </location>
</feature>